<dbReference type="Gene3D" id="3.30.830.10">
    <property type="entry name" value="Metalloenzyme, LuxS/M16 peptidase-like"/>
    <property type="match status" value="2"/>
</dbReference>
<organism evidence="2 3">
    <name type="scientific">Pseudomonas putida</name>
    <name type="common">Arthrobacter siderocapsulatus</name>
    <dbReference type="NCBI Taxonomy" id="303"/>
    <lineage>
        <taxon>Bacteria</taxon>
        <taxon>Pseudomonadati</taxon>
        <taxon>Pseudomonadota</taxon>
        <taxon>Gammaproteobacteria</taxon>
        <taxon>Pseudomonadales</taxon>
        <taxon>Pseudomonadaceae</taxon>
        <taxon>Pseudomonas</taxon>
    </lineage>
</organism>
<sequence>MPRLTSLHGLDLNHLESIDTHVQTWTTEAGTRVQFVEARGLPVVDLVLRFGAGIVQDTDKSGLAALTLYMLDEGSDGLTASEHAAGLERLGAEVSKDVRLEQAVLSLRSLSQRTLLDPALALFGAMAAKPDFLPGALEKVKSQTHAYAASRLRSPVVQARTEAFGYLFDGHPYGNPIGTTPEGIEAVTVDDLRAFHRKAYSASNMQMTLVGDLSTTEAKAIAHRISQALPQGWVATPPPAVVEAPGTTRHIERPGASTCVLLALPMNVPANDPQFPAMVLAREILTSGLDSRLMTELRQRRGLTYDVSSQISAMRSGGVFMIEWDIAPHLVEATKTLVGTLLQRFIDEGPTEAELELARHQLAGELLRDVAQNKRLAGLLSATARQRQPEGYLNGYNAMLTGLTTDAVRETLRRRLDLRQAVWVSVGPTVDQQPLPELPALDQ</sequence>
<evidence type="ECO:0000313" key="3">
    <source>
        <dbReference type="Proteomes" id="UP000298551"/>
    </source>
</evidence>
<dbReference type="PANTHER" id="PTHR11851:SF224">
    <property type="entry name" value="PROCESSING PROTEASE"/>
    <property type="match status" value="1"/>
</dbReference>
<accession>A0A4D6XDM9</accession>
<evidence type="ECO:0000313" key="2">
    <source>
        <dbReference type="EMBL" id="QCI15586.1"/>
    </source>
</evidence>
<dbReference type="InterPro" id="IPR007863">
    <property type="entry name" value="Peptidase_M16_C"/>
</dbReference>
<dbReference type="AlphaFoldDB" id="A0A4D6XDM9"/>
<dbReference type="InterPro" id="IPR011249">
    <property type="entry name" value="Metalloenz_LuxS/M16"/>
</dbReference>
<dbReference type="OrthoDB" id="7022030at2"/>
<dbReference type="Proteomes" id="UP000298551">
    <property type="component" value="Chromosome"/>
</dbReference>
<evidence type="ECO:0000259" key="1">
    <source>
        <dbReference type="Pfam" id="PF05193"/>
    </source>
</evidence>
<protein>
    <submittedName>
        <fullName evidence="2">Insulinase family protein</fullName>
    </submittedName>
</protein>
<reference evidence="3" key="1">
    <citation type="submission" date="2019-04" db="EMBL/GenBank/DDBJ databases">
        <title>Genome sequence of Pseudomonas putida 1290, an auxin catabolizing strain.</title>
        <authorList>
            <person name="Laird T.S."/>
            <person name="Leveau J.H.J."/>
        </authorList>
    </citation>
    <scope>NUCLEOTIDE SEQUENCE [LARGE SCALE GENOMIC DNA]</scope>
    <source>
        <strain evidence="3">1290</strain>
    </source>
</reference>
<dbReference type="EMBL" id="CP039371">
    <property type="protein sequence ID" value="QCI15586.1"/>
    <property type="molecule type" value="Genomic_DNA"/>
</dbReference>
<gene>
    <name evidence="2" type="ORF">E6B08_28625</name>
</gene>
<proteinExistence type="predicted"/>
<dbReference type="InterPro" id="IPR050361">
    <property type="entry name" value="MPP/UQCRC_Complex"/>
</dbReference>
<name>A0A4D6XDM9_PSEPU</name>
<dbReference type="GO" id="GO:0046872">
    <property type="term" value="F:metal ion binding"/>
    <property type="evidence" value="ECO:0007669"/>
    <property type="project" value="InterPro"/>
</dbReference>
<dbReference type="SUPFAM" id="SSF63411">
    <property type="entry name" value="LuxS/MPP-like metallohydrolase"/>
    <property type="match status" value="2"/>
</dbReference>
<dbReference type="Pfam" id="PF05193">
    <property type="entry name" value="Peptidase_M16_C"/>
    <property type="match status" value="1"/>
</dbReference>
<dbReference type="PANTHER" id="PTHR11851">
    <property type="entry name" value="METALLOPROTEASE"/>
    <property type="match status" value="1"/>
</dbReference>
<feature type="domain" description="Peptidase M16 C-terminal" evidence="1">
    <location>
        <begin position="187"/>
        <end position="362"/>
    </location>
</feature>